<evidence type="ECO:0000256" key="2">
    <source>
        <dbReference type="ARBA" id="ARBA00023157"/>
    </source>
</evidence>
<dbReference type="SUPFAM" id="SSF55394">
    <property type="entry name" value="Bactericidal permeability-increasing protein, BPI"/>
    <property type="match status" value="2"/>
</dbReference>
<proteinExistence type="inferred from homology"/>
<name>A0AA39LUK4_9BILA</name>
<dbReference type="SMART" id="SM00328">
    <property type="entry name" value="BPI1"/>
    <property type="match status" value="1"/>
</dbReference>
<dbReference type="InterPro" id="IPR017942">
    <property type="entry name" value="Lipid-bd_serum_glycop_N"/>
</dbReference>
<dbReference type="GO" id="GO:0008289">
    <property type="term" value="F:lipid binding"/>
    <property type="evidence" value="ECO:0007669"/>
    <property type="project" value="InterPro"/>
</dbReference>
<evidence type="ECO:0000256" key="1">
    <source>
        <dbReference type="ARBA" id="ARBA00007292"/>
    </source>
</evidence>
<evidence type="ECO:0000259" key="3">
    <source>
        <dbReference type="SMART" id="SM00328"/>
    </source>
</evidence>
<comment type="similarity">
    <text evidence="1">Belongs to the BPI/LBP/Plunc superfamily. BPI/LBP family.</text>
</comment>
<dbReference type="GO" id="GO:0005615">
    <property type="term" value="C:extracellular space"/>
    <property type="evidence" value="ECO:0007669"/>
    <property type="project" value="TreeGrafter"/>
</dbReference>
<evidence type="ECO:0000313" key="6">
    <source>
        <dbReference type="Proteomes" id="UP001175271"/>
    </source>
</evidence>
<dbReference type="Gene3D" id="3.15.20.10">
    <property type="entry name" value="Bactericidal permeability-increasing protein, domain 2"/>
    <property type="match status" value="1"/>
</dbReference>
<dbReference type="PANTHER" id="PTHR10504">
    <property type="entry name" value="BACTERICIDAL PERMEABILITY-INCREASING BPI PROTEIN-RELATED"/>
    <property type="match status" value="1"/>
</dbReference>
<sequence>MRARESETKENVVISDDMIRNIPIVALSLPRLPRNVTLLLTLLFVCACGQTTSYEESDKDVYDDEYRKPAMRIRLNDLVYDQAENIIEALFSWQVHRTVIPTQQQCFAEGCVSIFSFRISSFRPPSTIVLQPTPPNVLSLKLENFDLDITGQVSGTLQMLLPIPVTGRILVHARNVVLHSEMEMQKTRSGVAFMKLSSCGIQDGLVDAKIVDMGLFTDTVNTKYRTEIVDKAKSLLESVLCDNVNKILKSEFNARLADIPKKLYVEDVVRALLGFANETERFKRENKNTFIIKALPPHEGRSGVATITEITRRTSIRLQDAPKTKRFLNESAFFSPSNFEGLFVDLDMVDTSATNAEFTIGIDGTVLKEQAIQVDNIPYARPEKIRFTKVQKKQMLELLISEYTLNSLLFQAYSFNALRFHVTGKTPILGPLLRTSCSLDEVCLSDSIEEAAEQYPDKQLELVVYPIKAPRITVHEDSADLIIRGLSEYYLEDSGELIGSIPFSADVELGLHTKNSKIHGSLKVKNLEFHDPVDFFQLRVEHLDGLRKATIGAVENLASQKFDNPIDLSEVSQSKFERFGVQNVTVRLLEQGAAMVQTDFDLYRTFYGQ</sequence>
<dbReference type="InterPro" id="IPR032942">
    <property type="entry name" value="BPI/LBP/Plunc"/>
</dbReference>
<dbReference type="AlphaFoldDB" id="A0AA39LUK4"/>
<dbReference type="PANTHER" id="PTHR10504:SF134">
    <property type="entry name" value="BPI2 DOMAIN-CONTAINING PROTEIN"/>
    <property type="match status" value="1"/>
</dbReference>
<dbReference type="EMBL" id="JAUCMV010000003">
    <property type="protein sequence ID" value="KAK0409865.1"/>
    <property type="molecule type" value="Genomic_DNA"/>
</dbReference>
<comment type="caution">
    <text evidence="5">The sequence shown here is derived from an EMBL/GenBank/DDBJ whole genome shotgun (WGS) entry which is preliminary data.</text>
</comment>
<feature type="domain" description="Lipid-binding serum glycoprotein C-terminal" evidence="4">
    <location>
        <begin position="390"/>
        <end position="592"/>
    </location>
</feature>
<evidence type="ECO:0000313" key="5">
    <source>
        <dbReference type="EMBL" id="KAK0409865.1"/>
    </source>
</evidence>
<dbReference type="InterPro" id="IPR017943">
    <property type="entry name" value="Bactericidal_perm-incr_a/b_dom"/>
</dbReference>
<keyword evidence="2" id="KW-1015">Disulfide bond</keyword>
<keyword evidence="6" id="KW-1185">Reference proteome</keyword>
<dbReference type="SMART" id="SM00329">
    <property type="entry name" value="BPI2"/>
    <property type="match status" value="1"/>
</dbReference>
<dbReference type="Gene3D" id="3.15.10.10">
    <property type="entry name" value="Bactericidal permeability-increasing protein, domain 1"/>
    <property type="match status" value="1"/>
</dbReference>
<dbReference type="Pfam" id="PF02886">
    <property type="entry name" value="LBP_BPI_CETP_C"/>
    <property type="match status" value="1"/>
</dbReference>
<evidence type="ECO:0000259" key="4">
    <source>
        <dbReference type="SMART" id="SM00329"/>
    </source>
</evidence>
<feature type="domain" description="Lipid-binding serum glycoprotein N-terminal" evidence="3">
    <location>
        <begin position="74"/>
        <end position="295"/>
    </location>
</feature>
<evidence type="ECO:0008006" key="7">
    <source>
        <dbReference type="Google" id="ProtNLM"/>
    </source>
</evidence>
<organism evidence="5 6">
    <name type="scientific">Steinernema hermaphroditum</name>
    <dbReference type="NCBI Taxonomy" id="289476"/>
    <lineage>
        <taxon>Eukaryota</taxon>
        <taxon>Metazoa</taxon>
        <taxon>Ecdysozoa</taxon>
        <taxon>Nematoda</taxon>
        <taxon>Chromadorea</taxon>
        <taxon>Rhabditida</taxon>
        <taxon>Tylenchina</taxon>
        <taxon>Panagrolaimomorpha</taxon>
        <taxon>Strongyloidoidea</taxon>
        <taxon>Steinernematidae</taxon>
        <taxon>Steinernema</taxon>
    </lineage>
</organism>
<dbReference type="InterPro" id="IPR001124">
    <property type="entry name" value="Lipid-bd_serum_glycop_C"/>
</dbReference>
<gene>
    <name evidence="5" type="ORF">QR680_004804</name>
</gene>
<accession>A0AA39LUK4</accession>
<dbReference type="Proteomes" id="UP001175271">
    <property type="component" value="Unassembled WGS sequence"/>
</dbReference>
<reference evidence="5" key="1">
    <citation type="submission" date="2023-06" db="EMBL/GenBank/DDBJ databases">
        <title>Genomic analysis of the entomopathogenic nematode Steinernema hermaphroditum.</title>
        <authorList>
            <person name="Schwarz E.M."/>
            <person name="Heppert J.K."/>
            <person name="Baniya A."/>
            <person name="Schwartz H.T."/>
            <person name="Tan C.-H."/>
            <person name="Antoshechkin I."/>
            <person name="Sternberg P.W."/>
            <person name="Goodrich-Blair H."/>
            <person name="Dillman A.R."/>
        </authorList>
    </citation>
    <scope>NUCLEOTIDE SEQUENCE</scope>
    <source>
        <strain evidence="5">PS9179</strain>
        <tissue evidence="5">Whole animal</tissue>
    </source>
</reference>
<protein>
    <recommendedName>
        <fullName evidence="7">Lipid-binding serum glycoprotein C-terminal domain-containing protein</fullName>
    </recommendedName>
</protein>